<dbReference type="EMBL" id="LN831303">
    <property type="protein sequence ID" value="CQH63994.1"/>
    <property type="molecule type" value="Genomic_DNA"/>
</dbReference>
<protein>
    <submittedName>
        <fullName evidence="2">Uncharacterized protein</fullName>
    </submittedName>
</protein>
<organism evidence="2 3">
    <name type="scientific">Halobacterium hubeiense</name>
    <dbReference type="NCBI Taxonomy" id="1407499"/>
    <lineage>
        <taxon>Archaea</taxon>
        <taxon>Methanobacteriati</taxon>
        <taxon>Methanobacteriota</taxon>
        <taxon>Stenosarchaea group</taxon>
        <taxon>Halobacteria</taxon>
        <taxon>Halobacteriales</taxon>
        <taxon>Halobacteriaceae</taxon>
        <taxon>Halobacterium</taxon>
    </lineage>
</organism>
<dbReference type="Proteomes" id="UP000066737">
    <property type="component" value="Plasmid pSTJ001"/>
</dbReference>
<proteinExistence type="predicted"/>
<dbReference type="AlphaFoldDB" id="A0A0U5H8M8"/>
<accession>A0A0U5H8M8</accession>
<keyword evidence="3" id="KW-1185">Reference proteome</keyword>
<evidence type="ECO:0000313" key="2">
    <source>
        <dbReference type="EMBL" id="CQH63994.1"/>
    </source>
</evidence>
<dbReference type="GeneID" id="26660559"/>
<dbReference type="KEGG" id="hhb:Hhub_4247"/>
<evidence type="ECO:0000256" key="1">
    <source>
        <dbReference type="SAM" id="MobiDB-lite"/>
    </source>
</evidence>
<name>A0A0U5H8M8_9EURY</name>
<evidence type="ECO:0000313" key="3">
    <source>
        <dbReference type="Proteomes" id="UP000066737"/>
    </source>
</evidence>
<geneLocation type="plasmid" evidence="3">
    <name>pSTJ001</name>
</geneLocation>
<feature type="region of interest" description="Disordered" evidence="1">
    <location>
        <begin position="1"/>
        <end position="30"/>
    </location>
</feature>
<feature type="compositionally biased region" description="Acidic residues" evidence="1">
    <location>
        <begin position="12"/>
        <end position="30"/>
    </location>
</feature>
<feature type="compositionally biased region" description="Polar residues" evidence="1">
    <location>
        <begin position="1"/>
        <end position="10"/>
    </location>
</feature>
<dbReference type="RefSeq" id="WP_059058671.1">
    <property type="nucleotide sequence ID" value="NZ_CEML01000010.1"/>
</dbReference>
<reference evidence="3" key="1">
    <citation type="journal article" date="2016" name="Environ. Microbiol.">
        <title>The complete genome of a viable archaeum isolated from 123-million-year-old rock salt.</title>
        <authorList>
            <person name="Jaakkola S.T."/>
            <person name="Pfeiffer F."/>
            <person name="Ravantti J.J."/>
            <person name="Guo Q."/>
            <person name="Liu Y."/>
            <person name="Chen X."/>
            <person name="Ma H."/>
            <person name="Yang C."/>
            <person name="Oksanen H.M."/>
            <person name="Bamford D.H."/>
        </authorList>
    </citation>
    <scope>NUCLEOTIDE SEQUENCE</scope>
    <source>
        <strain evidence="3">JI20-1</strain>
        <plasmid evidence="3">Plasmid pSTJ001</plasmid>
    </source>
</reference>
<sequence length="73" mass="8136">MATVDTSSLPESIEDASDLELPEDREYDDEENAELDAALESAIQAAEKAGNLTLARRLKCELGSHYYEQKFDL</sequence>
<gene>
    <name evidence="2" type="ORF">HHUB_4247</name>
</gene>